<evidence type="ECO:0000256" key="1">
    <source>
        <dbReference type="ARBA" id="ARBA00004651"/>
    </source>
</evidence>
<reference evidence="9" key="1">
    <citation type="journal article" date="2019" name="Int. J. Syst. Evol. Microbiol.">
        <title>The Global Catalogue of Microorganisms (GCM) 10K type strain sequencing project: providing services to taxonomists for standard genome sequencing and annotation.</title>
        <authorList>
            <consortium name="The Broad Institute Genomics Platform"/>
            <consortium name="The Broad Institute Genome Sequencing Center for Infectious Disease"/>
            <person name="Wu L."/>
            <person name="Ma J."/>
        </authorList>
    </citation>
    <scope>NUCLEOTIDE SEQUENCE [LARGE SCALE GENOMIC DNA]</scope>
    <source>
        <strain evidence="9">CGMCC 1.16305</strain>
    </source>
</reference>
<dbReference type="InterPro" id="IPR052536">
    <property type="entry name" value="ABC-4_Integral_Memb_Prot"/>
</dbReference>
<feature type="transmembrane region" description="Helical" evidence="6">
    <location>
        <begin position="521"/>
        <end position="543"/>
    </location>
</feature>
<feature type="transmembrane region" description="Helical" evidence="6">
    <location>
        <begin position="58"/>
        <end position="78"/>
    </location>
</feature>
<dbReference type="InterPro" id="IPR003838">
    <property type="entry name" value="ABC3_permease_C"/>
</dbReference>
<comment type="similarity">
    <text evidence="6">Belongs to the ABC-4 integral membrane protein family.</text>
</comment>
<name>A0ABW2PXM0_9BACL</name>
<keyword evidence="6" id="KW-0813">Transport</keyword>
<dbReference type="Proteomes" id="UP001596505">
    <property type="component" value="Unassembled WGS sequence"/>
</dbReference>
<feature type="transmembrane region" description="Helical" evidence="6">
    <location>
        <begin position="195"/>
        <end position="214"/>
    </location>
</feature>
<comment type="caution">
    <text evidence="8">The sequence shown here is derived from an EMBL/GenBank/DDBJ whole genome shotgun (WGS) entry which is preliminary data.</text>
</comment>
<proteinExistence type="inferred from homology"/>
<evidence type="ECO:0000256" key="5">
    <source>
        <dbReference type="ARBA" id="ARBA00023136"/>
    </source>
</evidence>
<dbReference type="RefSeq" id="WP_380966702.1">
    <property type="nucleotide sequence ID" value="NZ_JBHTCO010000017.1"/>
</dbReference>
<feature type="transmembrane region" description="Helical" evidence="6">
    <location>
        <begin position="607"/>
        <end position="628"/>
    </location>
</feature>
<keyword evidence="5 6" id="KW-0472">Membrane</keyword>
<feature type="transmembrane region" description="Helical" evidence="6">
    <location>
        <begin position="152"/>
        <end position="174"/>
    </location>
</feature>
<comment type="subcellular location">
    <subcellularLocation>
        <location evidence="1 6">Cell membrane</location>
        <topology evidence="1 6">Multi-pass membrane protein</topology>
    </subcellularLocation>
</comment>
<dbReference type="PANTHER" id="PTHR46795:SF3">
    <property type="entry name" value="ABC TRANSPORTER PERMEASE"/>
    <property type="match status" value="1"/>
</dbReference>
<evidence type="ECO:0000256" key="2">
    <source>
        <dbReference type="ARBA" id="ARBA00022475"/>
    </source>
</evidence>
<dbReference type="PIRSF" id="PIRSF018968">
    <property type="entry name" value="ABC_permease_BceB"/>
    <property type="match status" value="1"/>
</dbReference>
<keyword evidence="2 6" id="KW-1003">Cell membrane</keyword>
<dbReference type="PANTHER" id="PTHR46795">
    <property type="entry name" value="ABC TRANSPORTER PERMEASE-RELATED-RELATED"/>
    <property type="match status" value="1"/>
</dbReference>
<sequence length="643" mass="72550">MTLFSIARKNIKRNFYNYFLYFVSMIFSIVIFFTFVSLQYNDQVVKATTLKVDGAFKAASVALIIFVAIFIWYSNAFFTRKRKKEVGLYSLLGVRKRQIGLMLFYENFVMGILALIIGVALGALLSKFFVMLLMKLMGATIDVYFMISGKAIIETVIVFAIIIFITSMEGYRLIYRFKLIDLFQAEKKGESAPKASLIAAVLAIVLIGFGYWLALQSMTSSFWSNFFLGVFLILITVIIGTFLFFRSLTIYLLKLSKKNKNHYYNGINIIGTSQLLYRIKGNARVLTVIAILSAITLCAFGTSYSTYYGNQKRLNTLYPFSYAYLSQGAHLDQKVNNVLAQSKDHKAIDRVTVPVLKLKAGLPKMKNPPSQYFMDQERLTLISQTDFNKLAGMLGKEDGIHLVKNEAIALDNQYNPSLSPKYQGENAILNSKPKKETIRFIGFKKYNVLNYEVGGLTVVVNDQLFNLLSKANHVENIKEINVSDAAHASQLSKKLASILPEKAMFSDFYKQFEMTMSASGMMIFMGAFLGLVFLLATGSIIYFKQLTEATADKERYNILRKIGVSNKEIKGSIAKQMLFIFALPLVIGILHSAFALTALSKLMGQNIIVPVIVSMGVYTVIYILYYFLTVNSYYKIVNAKKRV</sequence>
<evidence type="ECO:0000313" key="9">
    <source>
        <dbReference type="Proteomes" id="UP001596505"/>
    </source>
</evidence>
<evidence type="ECO:0000256" key="3">
    <source>
        <dbReference type="ARBA" id="ARBA00022692"/>
    </source>
</evidence>
<dbReference type="EMBL" id="JBHTCO010000017">
    <property type="protein sequence ID" value="MFC7393899.1"/>
    <property type="molecule type" value="Genomic_DNA"/>
</dbReference>
<evidence type="ECO:0000259" key="7">
    <source>
        <dbReference type="Pfam" id="PF02687"/>
    </source>
</evidence>
<gene>
    <name evidence="8" type="ORF">ACFQRG_13140</name>
</gene>
<dbReference type="InterPro" id="IPR027022">
    <property type="entry name" value="ABC_permease_BceB-typ"/>
</dbReference>
<feature type="domain" description="ABC3 transporter permease C-terminal" evidence="7">
    <location>
        <begin position="59"/>
        <end position="176"/>
    </location>
</feature>
<feature type="transmembrane region" description="Helical" evidence="6">
    <location>
        <begin position="285"/>
        <end position="307"/>
    </location>
</feature>
<evidence type="ECO:0000256" key="4">
    <source>
        <dbReference type="ARBA" id="ARBA00022989"/>
    </source>
</evidence>
<accession>A0ABW2PXM0</accession>
<protein>
    <submittedName>
        <fullName evidence="8">FtsX-like permease family protein</fullName>
    </submittedName>
</protein>
<feature type="transmembrane region" description="Helical" evidence="6">
    <location>
        <begin position="99"/>
        <end position="132"/>
    </location>
</feature>
<evidence type="ECO:0000313" key="8">
    <source>
        <dbReference type="EMBL" id="MFC7393899.1"/>
    </source>
</evidence>
<organism evidence="8 9">
    <name type="scientific">Scopulibacillus cellulosilyticus</name>
    <dbReference type="NCBI Taxonomy" id="2665665"/>
    <lineage>
        <taxon>Bacteria</taxon>
        <taxon>Bacillati</taxon>
        <taxon>Bacillota</taxon>
        <taxon>Bacilli</taxon>
        <taxon>Bacillales</taxon>
        <taxon>Sporolactobacillaceae</taxon>
        <taxon>Scopulibacillus</taxon>
    </lineage>
</organism>
<feature type="domain" description="ABC3 transporter permease C-terminal" evidence="7">
    <location>
        <begin position="528"/>
        <end position="629"/>
    </location>
</feature>
<evidence type="ECO:0000256" key="6">
    <source>
        <dbReference type="PIRNR" id="PIRNR018968"/>
    </source>
</evidence>
<keyword evidence="3 6" id="KW-0812">Transmembrane</keyword>
<keyword evidence="4 6" id="KW-1133">Transmembrane helix</keyword>
<keyword evidence="9" id="KW-1185">Reference proteome</keyword>
<feature type="transmembrane region" description="Helical" evidence="6">
    <location>
        <begin position="577"/>
        <end position="595"/>
    </location>
</feature>
<feature type="transmembrane region" description="Helical" evidence="6">
    <location>
        <begin position="226"/>
        <end position="253"/>
    </location>
</feature>
<dbReference type="Pfam" id="PF02687">
    <property type="entry name" value="FtsX"/>
    <property type="match status" value="2"/>
</dbReference>
<feature type="transmembrane region" description="Helical" evidence="6">
    <location>
        <begin position="18"/>
        <end position="38"/>
    </location>
</feature>